<dbReference type="AlphaFoldDB" id="A0A166I3I2"/>
<dbReference type="GO" id="GO:0009694">
    <property type="term" value="P:jasmonic acid metabolic process"/>
    <property type="evidence" value="ECO:0007669"/>
    <property type="project" value="TreeGrafter"/>
</dbReference>
<sequence>MPSSLCFQFYRRLLNGSRRAKLLEKCMLTMVLGAAKILKTREKHLKGIVVVIFQPAGEAGNGEKNMIEDEALNDVETISAVHVFDGCDRFKTGSFACCLWNFQSGHYWKTRPCRESTPLC</sequence>
<dbReference type="InterPro" id="IPR002933">
    <property type="entry name" value="Peptidase_M20"/>
</dbReference>
<name>A0A166I3I2_DAUCS</name>
<protein>
    <submittedName>
        <fullName evidence="1">Uncharacterized protein</fullName>
    </submittedName>
</protein>
<reference evidence="2" key="2">
    <citation type="submission" date="2022-03" db="EMBL/GenBank/DDBJ databases">
        <title>Draft title - Genomic analysis of global carrot germplasm unveils the trajectory of domestication and the origin of high carotenoid orange carrot.</title>
        <authorList>
            <person name="Iorizzo M."/>
            <person name="Ellison S."/>
            <person name="Senalik D."/>
            <person name="Macko-Podgorni A."/>
            <person name="Grzebelus D."/>
            <person name="Bostan H."/>
            <person name="Rolling W."/>
            <person name="Curaba J."/>
            <person name="Simon P."/>
        </authorList>
    </citation>
    <scope>NUCLEOTIDE SEQUENCE</scope>
    <source>
        <tissue evidence="2">Leaf</tissue>
    </source>
</reference>
<dbReference type="PANTHER" id="PTHR11014">
    <property type="entry name" value="PEPTIDASE M20 FAMILY MEMBER"/>
    <property type="match status" value="1"/>
</dbReference>
<reference evidence="1" key="1">
    <citation type="journal article" date="2016" name="Nat. Genet.">
        <title>A high-quality carrot genome assembly provides new insights into carotenoid accumulation and asterid genome evolution.</title>
        <authorList>
            <person name="Iorizzo M."/>
            <person name="Ellison S."/>
            <person name="Senalik D."/>
            <person name="Zeng P."/>
            <person name="Satapoomin P."/>
            <person name="Huang J."/>
            <person name="Bowman M."/>
            <person name="Iovene M."/>
            <person name="Sanseverino W."/>
            <person name="Cavagnaro P."/>
            <person name="Yildiz M."/>
            <person name="Macko-Podgorni A."/>
            <person name="Moranska E."/>
            <person name="Grzebelus E."/>
            <person name="Grzebelus D."/>
            <person name="Ashrafi H."/>
            <person name="Zheng Z."/>
            <person name="Cheng S."/>
            <person name="Spooner D."/>
            <person name="Van Deynze A."/>
            <person name="Simon P."/>
        </authorList>
    </citation>
    <scope>NUCLEOTIDE SEQUENCE [LARGE SCALE GENOMIC DNA]</scope>
    <source>
        <tissue evidence="1">Leaf</tissue>
    </source>
</reference>
<keyword evidence="3" id="KW-1185">Reference proteome</keyword>
<dbReference type="EMBL" id="CP093343">
    <property type="protein sequence ID" value="WOG84384.1"/>
    <property type="molecule type" value="Genomic_DNA"/>
</dbReference>
<organism evidence="1">
    <name type="scientific">Daucus carota subsp. sativus</name>
    <name type="common">Carrot</name>
    <dbReference type="NCBI Taxonomy" id="79200"/>
    <lineage>
        <taxon>Eukaryota</taxon>
        <taxon>Viridiplantae</taxon>
        <taxon>Streptophyta</taxon>
        <taxon>Embryophyta</taxon>
        <taxon>Tracheophyta</taxon>
        <taxon>Spermatophyta</taxon>
        <taxon>Magnoliopsida</taxon>
        <taxon>eudicotyledons</taxon>
        <taxon>Gunneridae</taxon>
        <taxon>Pentapetalae</taxon>
        <taxon>asterids</taxon>
        <taxon>campanulids</taxon>
        <taxon>Apiales</taxon>
        <taxon>Apiaceae</taxon>
        <taxon>Apioideae</taxon>
        <taxon>Scandiceae</taxon>
        <taxon>Daucinae</taxon>
        <taxon>Daucus</taxon>
        <taxon>Daucus sect. Daucus</taxon>
    </lineage>
</organism>
<dbReference type="InterPro" id="IPR017439">
    <property type="entry name" value="Amidohydrolase"/>
</dbReference>
<dbReference type="GO" id="GO:0016787">
    <property type="term" value="F:hydrolase activity"/>
    <property type="evidence" value="ECO:0007669"/>
    <property type="project" value="InterPro"/>
</dbReference>
<dbReference type="EMBL" id="LNRQ01000001">
    <property type="protein sequence ID" value="KZN10707.1"/>
    <property type="molecule type" value="Genomic_DNA"/>
</dbReference>
<evidence type="ECO:0000313" key="3">
    <source>
        <dbReference type="Proteomes" id="UP000077755"/>
    </source>
</evidence>
<dbReference type="Gramene" id="KZN10707">
    <property type="protein sequence ID" value="KZN10707"/>
    <property type="gene ID" value="DCAR_003363"/>
</dbReference>
<dbReference type="PANTHER" id="PTHR11014:SF62">
    <property type="entry name" value="IAA-AMINO ACID HYDROLASE ILR1-LIKE 6"/>
    <property type="match status" value="1"/>
</dbReference>
<evidence type="ECO:0000313" key="1">
    <source>
        <dbReference type="EMBL" id="KZN10707.1"/>
    </source>
</evidence>
<dbReference type="Pfam" id="PF01546">
    <property type="entry name" value="Peptidase_M20"/>
    <property type="match status" value="1"/>
</dbReference>
<gene>
    <name evidence="1" type="ORF">DCAR_003363</name>
    <name evidence="2" type="ORF">DCAR_0103567</name>
</gene>
<evidence type="ECO:0000313" key="2">
    <source>
        <dbReference type="EMBL" id="WOG84384.1"/>
    </source>
</evidence>
<dbReference type="SUPFAM" id="SSF53187">
    <property type="entry name" value="Zn-dependent exopeptidases"/>
    <property type="match status" value="1"/>
</dbReference>
<proteinExistence type="predicted"/>
<accession>A0A166I3I2</accession>
<dbReference type="Gene3D" id="3.40.630.10">
    <property type="entry name" value="Zn peptidases"/>
    <property type="match status" value="1"/>
</dbReference>
<dbReference type="Proteomes" id="UP000077755">
    <property type="component" value="Chromosome 1"/>
</dbReference>